<dbReference type="AlphaFoldDB" id="A0A3P3XQZ2"/>
<name>A0A3P3XQZ2_9SPIR</name>
<keyword evidence="2" id="KW-0812">Transmembrane</keyword>
<dbReference type="SUPFAM" id="SSF53335">
    <property type="entry name" value="S-adenosyl-L-methionine-dependent methyltransferases"/>
    <property type="match status" value="1"/>
</dbReference>
<dbReference type="Pfam" id="PF02719">
    <property type="entry name" value="Polysacc_synt_2"/>
    <property type="match status" value="1"/>
</dbReference>
<reference evidence="4" key="1">
    <citation type="submission" date="2017-02" db="EMBL/GenBank/DDBJ databases">
        <authorList>
            <person name="Regsiter A."/>
            <person name="William W."/>
        </authorList>
    </citation>
    <scope>NUCLEOTIDE SEQUENCE</scope>
    <source>
        <strain evidence="4">BdmA 4</strain>
    </source>
</reference>
<dbReference type="EC" id="4.2.1.135" evidence="4"/>
<dbReference type="Gene3D" id="3.40.50.720">
    <property type="entry name" value="NAD(P)-binding Rossmann-like Domain"/>
    <property type="match status" value="2"/>
</dbReference>
<dbReference type="SUPFAM" id="SSF51735">
    <property type="entry name" value="NAD(P)-binding Rossmann-fold domains"/>
    <property type="match status" value="1"/>
</dbReference>
<accession>A0A3P3XQZ2</accession>
<sequence>MIKESERKWNSMLKIFDKIDRRFLNFCVIAVVSLVTFFWTFFSFHKPFIWVLVLVVIALRMLASFFIFRDYASSWRRSTQVTYLLKSFVYTVAFVVYLPIFYGKVEVALLVSELLFFIFCINFLVAVYSYIMNKTRRPKTKSVVIYGAGRAGTKLREELVNSEYKVEYFIDDASSLHDRNINTVRILSREEFKKRARGEPKFSMLLIAIPSASRAQLNSIYEEVGRFFNEIKILPLMGHIVETSGFSGQLRDIQIEDLLARDPKDLDKHVIERFVKGKRVMVTGGGGSIGSELVRQCVKNGAKSVVVVDHSEYNLYRISEEFPDDSVRKVLASVTNDRDLEDLFRETMPEIVFHAAAYKHVRFCELNPHAAVYNNVVGTKNCIDLAIKYGVRKFVLISTDKAVRPTSVMGSTKRVCELYAQNVDPGESEIVAVRFGNVLGSSGSVVPKFRKLIKENKPLPVTHPEVKRYFMLISEACQLVLQAASLGKGGEIFILDMGEPVKIVDLARKMLRLAGKSEDQIVFTGLDEGEKLYEELLLDDKAKDTKYPSIFVAKKTPRDLGKLKKEIDELVTLKEKSQIVEKLGMLIEHL</sequence>
<dbReference type="InterPro" id="IPR036291">
    <property type="entry name" value="NAD(P)-bd_dom_sf"/>
</dbReference>
<dbReference type="InterPro" id="IPR051203">
    <property type="entry name" value="Polysaccharide_Synthase-Rel"/>
</dbReference>
<feature type="transmembrane region" description="Helical" evidence="2">
    <location>
        <begin position="23"/>
        <end position="42"/>
    </location>
</feature>
<comment type="similarity">
    <text evidence="1">Belongs to the polysaccharide synthase family.</text>
</comment>
<feature type="transmembrane region" description="Helical" evidence="2">
    <location>
        <begin position="48"/>
        <end position="69"/>
    </location>
</feature>
<keyword evidence="2" id="KW-1133">Transmembrane helix</keyword>
<feature type="domain" description="Polysaccharide biosynthesis protein CapD-like" evidence="3">
    <location>
        <begin position="280"/>
        <end position="554"/>
    </location>
</feature>
<protein>
    <submittedName>
        <fullName evidence="4">UDP-N-acetyl-alpha-D-glucosamine C6 dehydratase</fullName>
        <ecNumber evidence="4">4.2.1.135</ecNumber>
    </submittedName>
</protein>
<organism evidence="4">
    <name type="scientific">uncultured spirochete</name>
    <dbReference type="NCBI Taxonomy" id="156406"/>
    <lineage>
        <taxon>Bacteria</taxon>
        <taxon>Pseudomonadati</taxon>
        <taxon>Spirochaetota</taxon>
        <taxon>Spirochaetia</taxon>
        <taxon>Spirochaetales</taxon>
        <taxon>environmental samples</taxon>
    </lineage>
</organism>
<dbReference type="InterPro" id="IPR029063">
    <property type="entry name" value="SAM-dependent_MTases_sf"/>
</dbReference>
<evidence type="ECO:0000256" key="2">
    <source>
        <dbReference type="SAM" id="Phobius"/>
    </source>
</evidence>
<evidence type="ECO:0000313" key="4">
    <source>
        <dbReference type="EMBL" id="SLM18741.1"/>
    </source>
</evidence>
<gene>
    <name evidence="4" type="primary">pglF</name>
    <name evidence="4" type="ORF">SPIRO4BDMA_50256</name>
</gene>
<dbReference type="PANTHER" id="PTHR43318:SF1">
    <property type="entry name" value="POLYSACCHARIDE BIOSYNTHESIS PROTEIN EPSC-RELATED"/>
    <property type="match status" value="1"/>
</dbReference>
<evidence type="ECO:0000259" key="3">
    <source>
        <dbReference type="Pfam" id="PF02719"/>
    </source>
</evidence>
<feature type="transmembrane region" description="Helical" evidence="2">
    <location>
        <begin position="108"/>
        <end position="131"/>
    </location>
</feature>
<dbReference type="EMBL" id="FWDO01000005">
    <property type="protein sequence ID" value="SLM18741.1"/>
    <property type="molecule type" value="Genomic_DNA"/>
</dbReference>
<feature type="transmembrane region" description="Helical" evidence="2">
    <location>
        <begin position="81"/>
        <end position="102"/>
    </location>
</feature>
<dbReference type="InterPro" id="IPR003869">
    <property type="entry name" value="Polysac_CapD-like"/>
</dbReference>
<evidence type="ECO:0000256" key="1">
    <source>
        <dbReference type="ARBA" id="ARBA00007430"/>
    </source>
</evidence>
<dbReference type="CDD" id="cd05237">
    <property type="entry name" value="UDP_invert_4-6DH_SDR_e"/>
    <property type="match status" value="1"/>
</dbReference>
<keyword evidence="4" id="KW-0456">Lyase</keyword>
<dbReference type="GO" id="GO:0016829">
    <property type="term" value="F:lyase activity"/>
    <property type="evidence" value="ECO:0007669"/>
    <property type="project" value="UniProtKB-KW"/>
</dbReference>
<proteinExistence type="inferred from homology"/>
<keyword evidence="2" id="KW-0472">Membrane</keyword>
<dbReference type="PANTHER" id="PTHR43318">
    <property type="entry name" value="UDP-N-ACETYLGLUCOSAMINE 4,6-DEHYDRATASE"/>
    <property type="match status" value="1"/>
</dbReference>